<keyword evidence="2" id="KW-0963">Cytoplasm</keyword>
<dbReference type="InterPro" id="IPR016024">
    <property type="entry name" value="ARM-type_fold"/>
</dbReference>
<keyword evidence="14" id="KW-1185">Reference proteome</keyword>
<evidence type="ECO:0000256" key="6">
    <source>
        <dbReference type="ARBA" id="ARBA00022884"/>
    </source>
</evidence>
<dbReference type="GO" id="GO:0000288">
    <property type="term" value="P:nuclear-transcribed mRNA catabolic process, deadenylation-dependent decay"/>
    <property type="evidence" value="ECO:0007669"/>
    <property type="project" value="TreeGrafter"/>
</dbReference>
<feature type="repeat" description="Pumilio" evidence="10">
    <location>
        <begin position="488"/>
        <end position="523"/>
    </location>
</feature>
<dbReference type="InterPro" id="IPR001313">
    <property type="entry name" value="Pumilio_RNA-bd_rpt"/>
</dbReference>
<feature type="repeat" description="Pumilio" evidence="10">
    <location>
        <begin position="560"/>
        <end position="595"/>
    </location>
</feature>
<dbReference type="GO" id="GO:0006364">
    <property type="term" value="P:rRNA processing"/>
    <property type="evidence" value="ECO:0007669"/>
    <property type="project" value="UniProtKB-KW"/>
</dbReference>
<evidence type="ECO:0000256" key="9">
    <source>
        <dbReference type="ARBA" id="ARBA00081811"/>
    </source>
</evidence>
<feature type="region of interest" description="Disordered" evidence="11">
    <location>
        <begin position="70"/>
        <end position="92"/>
    </location>
</feature>
<keyword evidence="5" id="KW-0677">Repeat</keyword>
<dbReference type="PANTHER" id="PTHR12537:SF12">
    <property type="entry name" value="MATERNAL PROTEIN PUMILIO"/>
    <property type="match status" value="1"/>
</dbReference>
<keyword evidence="6" id="KW-0694">RNA-binding</keyword>
<evidence type="ECO:0000256" key="10">
    <source>
        <dbReference type="PROSITE-ProRule" id="PRU00317"/>
    </source>
</evidence>
<gene>
    <name evidence="13" type="primary">PUF3</name>
    <name evidence="13" type="ORF">ACHE_50167S</name>
</gene>
<feature type="region of interest" description="Disordered" evidence="11">
    <location>
        <begin position="1"/>
        <end position="41"/>
    </location>
</feature>
<organism evidence="13 14">
    <name type="scientific">Aspergillus chevalieri</name>
    <name type="common">Eurotium chevalieri</name>
    <dbReference type="NCBI Taxonomy" id="182096"/>
    <lineage>
        <taxon>Eukaryota</taxon>
        <taxon>Fungi</taxon>
        <taxon>Dikarya</taxon>
        <taxon>Ascomycota</taxon>
        <taxon>Pezizomycotina</taxon>
        <taxon>Eurotiomycetes</taxon>
        <taxon>Eurotiomycetidae</taxon>
        <taxon>Eurotiales</taxon>
        <taxon>Aspergillaceae</taxon>
        <taxon>Aspergillus</taxon>
        <taxon>Aspergillus subgen. Aspergillus</taxon>
    </lineage>
</organism>
<dbReference type="Proteomes" id="UP000637239">
    <property type="component" value="Chromosome 5"/>
</dbReference>
<evidence type="ECO:0000256" key="5">
    <source>
        <dbReference type="ARBA" id="ARBA00022737"/>
    </source>
</evidence>
<reference evidence="13" key="2">
    <citation type="submission" date="2021-02" db="EMBL/GenBank/DDBJ databases">
        <title>Aspergillus chevalieri M1 genome sequence.</title>
        <authorList>
            <person name="Kadooka C."/>
            <person name="Mori K."/>
            <person name="Futagami T."/>
        </authorList>
    </citation>
    <scope>NUCLEOTIDE SEQUENCE</scope>
    <source>
        <strain evidence="13">M1</strain>
    </source>
</reference>
<dbReference type="PROSITE" id="PS50302">
    <property type="entry name" value="PUM"/>
    <property type="match status" value="7"/>
</dbReference>
<evidence type="ECO:0000259" key="12">
    <source>
        <dbReference type="PROSITE" id="PS50303"/>
    </source>
</evidence>
<feature type="repeat" description="Pumilio" evidence="10">
    <location>
        <begin position="596"/>
        <end position="631"/>
    </location>
</feature>
<evidence type="ECO:0000256" key="7">
    <source>
        <dbReference type="ARBA" id="ARBA00024893"/>
    </source>
</evidence>
<evidence type="ECO:0000313" key="13">
    <source>
        <dbReference type="EMBL" id="BCR88969.1"/>
    </source>
</evidence>
<dbReference type="SUPFAM" id="SSF48371">
    <property type="entry name" value="ARM repeat"/>
    <property type="match status" value="1"/>
</dbReference>
<keyword evidence="3" id="KW-0690">Ribosome biogenesis</keyword>
<dbReference type="PROSITE" id="PS50303">
    <property type="entry name" value="PUM_HD"/>
    <property type="match status" value="1"/>
</dbReference>
<dbReference type="CDD" id="cd07920">
    <property type="entry name" value="Pumilio"/>
    <property type="match status" value="1"/>
</dbReference>
<feature type="compositionally biased region" description="Low complexity" evidence="11">
    <location>
        <begin position="70"/>
        <end position="85"/>
    </location>
</feature>
<dbReference type="SMART" id="SM00025">
    <property type="entry name" value="Pumilio"/>
    <property type="match status" value="8"/>
</dbReference>
<feature type="compositionally biased region" description="Polar residues" evidence="11">
    <location>
        <begin position="876"/>
        <end position="889"/>
    </location>
</feature>
<feature type="domain" description="PUM-HD" evidence="12">
    <location>
        <begin position="466"/>
        <end position="808"/>
    </location>
</feature>
<feature type="compositionally biased region" description="Low complexity" evidence="11">
    <location>
        <begin position="815"/>
        <end position="830"/>
    </location>
</feature>
<evidence type="ECO:0000256" key="11">
    <source>
        <dbReference type="SAM" id="MobiDB-lite"/>
    </source>
</evidence>
<dbReference type="AlphaFoldDB" id="A0A7R7ZPU1"/>
<dbReference type="Pfam" id="PF00806">
    <property type="entry name" value="PUF"/>
    <property type="match status" value="8"/>
</dbReference>
<comment type="similarity">
    <text evidence="8">Belongs to the PUF3 family.</text>
</comment>
<reference evidence="13" key="1">
    <citation type="submission" date="2021-01" db="EMBL/GenBank/DDBJ databases">
        <authorList>
            <consortium name="Aspergillus chevalieri M1 genome sequencing consortium"/>
            <person name="Kazuki M."/>
            <person name="Futagami T."/>
        </authorList>
    </citation>
    <scope>NUCLEOTIDE SEQUENCE</scope>
    <source>
        <strain evidence="13">M1</strain>
    </source>
</reference>
<dbReference type="KEGG" id="ache:ACHE_50167S"/>
<dbReference type="RefSeq" id="XP_043137491.1">
    <property type="nucleotide sequence ID" value="XM_043279854.1"/>
</dbReference>
<feature type="region of interest" description="Disordered" evidence="11">
    <location>
        <begin position="815"/>
        <end position="900"/>
    </location>
</feature>
<dbReference type="GO" id="GO:0003730">
    <property type="term" value="F:mRNA 3'-UTR binding"/>
    <property type="evidence" value="ECO:0007669"/>
    <property type="project" value="TreeGrafter"/>
</dbReference>
<feature type="repeat" description="Pumilio" evidence="10">
    <location>
        <begin position="524"/>
        <end position="559"/>
    </location>
</feature>
<dbReference type="InterPro" id="IPR011989">
    <property type="entry name" value="ARM-like"/>
</dbReference>
<evidence type="ECO:0000256" key="8">
    <source>
        <dbReference type="ARBA" id="ARBA00060736"/>
    </source>
</evidence>
<dbReference type="Gene3D" id="1.25.10.10">
    <property type="entry name" value="Leucine-rich Repeat Variant"/>
    <property type="match status" value="1"/>
</dbReference>
<comment type="subcellular location">
    <subcellularLocation>
        <location evidence="1">Cytoplasm</location>
    </subcellularLocation>
</comment>
<dbReference type="EMBL" id="AP024420">
    <property type="protein sequence ID" value="BCR88969.1"/>
    <property type="molecule type" value="Genomic_DNA"/>
</dbReference>
<dbReference type="GeneID" id="66983327"/>
<evidence type="ECO:0000256" key="3">
    <source>
        <dbReference type="ARBA" id="ARBA00022517"/>
    </source>
</evidence>
<protein>
    <recommendedName>
        <fullName evidence="9">Pumilio homology domain family member 3</fullName>
    </recommendedName>
</protein>
<evidence type="ECO:0000256" key="4">
    <source>
        <dbReference type="ARBA" id="ARBA00022552"/>
    </source>
</evidence>
<sequence>MASTMAANATSVHNVRTNRTNIGSSSMSNDRSTMGKSFGGSKTWNSNIWGDNNLGNGFDDQHLADTAFEGKSGSGSLLSTSESDGWTSRPNLPWTTVNTSASLARGATAITTSPVQGRSNDRSASALSEAADTSYFSLPRSGIAGAGGAANHKTYLNSGSDGISPSTDGISFGGFGGFRNGEARHNVNSSAFGSSPVGTRFQMKPGTTLDTSGDDMTISSLPHGLPDALAQQLPRNPYTHMSHSSASFAPQRQTHTSHPSFHSENQGFDGRLGTGSIDLNTGLGKLQLNDSGFPTQRPAYMSQGSFDGNLSRSKYAQSVGEEGNYQSVPGYMGDGAADLLAYQAANRARLEGGGISPSELTRMGSPFYPGLDGASLAGPHFRNASGSRISEGQAAALERKLRAEAEFVSPGNPLQRVQYPSAYELANYQARMNPLAGYYPVSSLAGIGAAAYVPRPTRENDLSQVVRSPLLEEFRANSKGNKRYELKDIYNHVVEFSGDQHGSRFIQQKLETANSDEKEQVFREIQPNCLQLMTDVFGNYVVQKLFEHGNQTQKKILANQMKGHVLALSTQMYGCRVVQKALEHILTDQQASMVKELENHVLKCVRDQNGNHVIQKAIERVPSQYVQFIINAFKGQVSRLAAHPYGCRVIQRMLEHCEEEDRESILGELHACTPNLIPDQFGNYVIQHVIENGEEKDRSRMIIVVISQLLMFSKHKFASNVVEKSIEFGEESQRRHIITTLTSPNERGESPLLGLMRDQYGNYVIQKILTQLQGTEKEALIDQIKPLLSQLKKYSYGKQIVAIEKLIFDPSLPSSSALSHLTSSTTPPNSHKSSPQPSKRSMENGQVPVGAAPPTPPPTESQTGNGADSKGLARTTVKSASSSEATTPDATVPVEITGAN</sequence>
<evidence type="ECO:0000256" key="2">
    <source>
        <dbReference type="ARBA" id="ARBA00022490"/>
    </source>
</evidence>
<proteinExistence type="inferred from homology"/>
<evidence type="ECO:0000313" key="14">
    <source>
        <dbReference type="Proteomes" id="UP000637239"/>
    </source>
</evidence>
<accession>A0A7R7ZPU1</accession>
<feature type="repeat" description="Pumilio" evidence="10">
    <location>
        <begin position="746"/>
        <end position="782"/>
    </location>
</feature>
<dbReference type="GO" id="GO:0005737">
    <property type="term" value="C:cytoplasm"/>
    <property type="evidence" value="ECO:0007669"/>
    <property type="project" value="UniProtKB-SubCell"/>
</dbReference>
<name>A0A7R7ZPU1_ASPCH</name>
<dbReference type="InterPro" id="IPR033712">
    <property type="entry name" value="Pumilio_RNA-bd"/>
</dbReference>
<dbReference type="FunFam" id="1.25.10.10:FF:000004">
    <property type="entry name" value="Pumilio homolog 1 isoform 2"/>
    <property type="match status" value="1"/>
</dbReference>
<feature type="repeat" description="Pumilio" evidence="10">
    <location>
        <begin position="632"/>
        <end position="667"/>
    </location>
</feature>
<feature type="compositionally biased region" description="Polar residues" evidence="11">
    <location>
        <begin position="239"/>
        <end position="266"/>
    </location>
</feature>
<dbReference type="InterPro" id="IPR033133">
    <property type="entry name" value="PUM-HD"/>
</dbReference>
<comment type="function">
    <text evidence="7">RNA-binding nucleolar protein required for pre-rRNA processing. Involved in production of 18S rRNA and assembly of small ribosomal subunit.</text>
</comment>
<dbReference type="PANTHER" id="PTHR12537">
    <property type="entry name" value="RNA BINDING PROTEIN PUMILIO-RELATED"/>
    <property type="match status" value="1"/>
</dbReference>
<evidence type="ECO:0000256" key="1">
    <source>
        <dbReference type="ARBA" id="ARBA00004496"/>
    </source>
</evidence>
<feature type="region of interest" description="Disordered" evidence="11">
    <location>
        <begin position="237"/>
        <end position="269"/>
    </location>
</feature>
<feature type="repeat" description="Pumilio" evidence="10">
    <location>
        <begin position="668"/>
        <end position="704"/>
    </location>
</feature>
<keyword evidence="4" id="KW-0698">rRNA processing</keyword>